<dbReference type="GO" id="GO:0006412">
    <property type="term" value="P:translation"/>
    <property type="evidence" value="ECO:0007669"/>
    <property type="project" value="InterPro"/>
</dbReference>
<gene>
    <name evidence="4" type="ORF">WJX72_000863</name>
</gene>
<dbReference type="InterPro" id="IPR011332">
    <property type="entry name" value="Ribosomal_zn-bd"/>
</dbReference>
<comment type="similarity">
    <text evidence="1">Belongs to the bacterial ribosomal protein bL33 family.</text>
</comment>
<dbReference type="GO" id="GO:1990904">
    <property type="term" value="C:ribonucleoprotein complex"/>
    <property type="evidence" value="ECO:0007669"/>
    <property type="project" value="UniProtKB-KW"/>
</dbReference>
<dbReference type="Pfam" id="PF00471">
    <property type="entry name" value="Ribosomal_L33"/>
    <property type="match status" value="1"/>
</dbReference>
<dbReference type="InterPro" id="IPR001705">
    <property type="entry name" value="Ribosomal_bL33"/>
</dbReference>
<keyword evidence="2" id="KW-0689">Ribosomal protein</keyword>
<dbReference type="NCBIfam" id="NF001860">
    <property type="entry name" value="PRK00595.1"/>
    <property type="match status" value="1"/>
</dbReference>
<keyword evidence="5" id="KW-1185">Reference proteome</keyword>
<comment type="caution">
    <text evidence="4">The sequence shown here is derived from an EMBL/GenBank/DDBJ whole genome shotgun (WGS) entry which is preliminary data.</text>
</comment>
<evidence type="ECO:0000313" key="4">
    <source>
        <dbReference type="EMBL" id="KAK9828581.1"/>
    </source>
</evidence>
<dbReference type="SUPFAM" id="SSF57829">
    <property type="entry name" value="Zn-binding ribosomal proteins"/>
    <property type="match status" value="1"/>
</dbReference>
<evidence type="ECO:0000313" key="5">
    <source>
        <dbReference type="Proteomes" id="UP001489004"/>
    </source>
</evidence>
<dbReference type="GO" id="GO:0003735">
    <property type="term" value="F:structural constituent of ribosome"/>
    <property type="evidence" value="ECO:0007669"/>
    <property type="project" value="InterPro"/>
</dbReference>
<proteinExistence type="inferred from homology"/>
<organism evidence="4 5">
    <name type="scientific">[Myrmecia] bisecta</name>
    <dbReference type="NCBI Taxonomy" id="41462"/>
    <lineage>
        <taxon>Eukaryota</taxon>
        <taxon>Viridiplantae</taxon>
        <taxon>Chlorophyta</taxon>
        <taxon>core chlorophytes</taxon>
        <taxon>Trebouxiophyceae</taxon>
        <taxon>Trebouxiales</taxon>
        <taxon>Trebouxiaceae</taxon>
        <taxon>Myrmecia</taxon>
    </lineage>
</organism>
<dbReference type="GO" id="GO:0005840">
    <property type="term" value="C:ribosome"/>
    <property type="evidence" value="ECO:0007669"/>
    <property type="project" value="UniProtKB-KW"/>
</dbReference>
<dbReference type="PANTHER" id="PTHR43168:SF2">
    <property type="entry name" value="LARGE RIBOSOMAL SUBUNIT PROTEIN BL33C"/>
    <property type="match status" value="1"/>
</dbReference>
<dbReference type="Gene3D" id="2.20.28.120">
    <property type="entry name" value="Ribosomal protein L33"/>
    <property type="match status" value="1"/>
</dbReference>
<dbReference type="HAMAP" id="MF_00294">
    <property type="entry name" value="Ribosomal_bL33"/>
    <property type="match status" value="1"/>
</dbReference>
<reference evidence="4 5" key="1">
    <citation type="journal article" date="2024" name="Nat. Commun.">
        <title>Phylogenomics reveals the evolutionary origins of lichenization in chlorophyte algae.</title>
        <authorList>
            <person name="Puginier C."/>
            <person name="Libourel C."/>
            <person name="Otte J."/>
            <person name="Skaloud P."/>
            <person name="Haon M."/>
            <person name="Grisel S."/>
            <person name="Petersen M."/>
            <person name="Berrin J.G."/>
            <person name="Delaux P.M."/>
            <person name="Dal Grande F."/>
            <person name="Keller J."/>
        </authorList>
    </citation>
    <scope>NUCLEOTIDE SEQUENCE [LARGE SCALE GENOMIC DNA]</scope>
    <source>
        <strain evidence="4 5">SAG 2043</strain>
    </source>
</reference>
<dbReference type="EMBL" id="JALJOR010000001">
    <property type="protein sequence ID" value="KAK9828581.1"/>
    <property type="molecule type" value="Genomic_DNA"/>
</dbReference>
<dbReference type="Proteomes" id="UP001489004">
    <property type="component" value="Unassembled WGS sequence"/>
</dbReference>
<protein>
    <recommendedName>
        <fullName evidence="6">50S ribosomal protein L33, chloroplastic</fullName>
    </recommendedName>
</protein>
<dbReference type="NCBIfam" id="TIGR01023">
    <property type="entry name" value="rpmG_bact"/>
    <property type="match status" value="1"/>
</dbReference>
<evidence type="ECO:0000256" key="1">
    <source>
        <dbReference type="ARBA" id="ARBA00007596"/>
    </source>
</evidence>
<keyword evidence="3" id="KW-0687">Ribonucleoprotein</keyword>
<evidence type="ECO:0000256" key="3">
    <source>
        <dbReference type="ARBA" id="ARBA00023274"/>
    </source>
</evidence>
<evidence type="ECO:0008006" key="6">
    <source>
        <dbReference type="Google" id="ProtNLM"/>
    </source>
</evidence>
<dbReference type="PANTHER" id="PTHR43168">
    <property type="entry name" value="50S RIBOSOMAL PROTEIN L33, CHLOROPLASTIC"/>
    <property type="match status" value="1"/>
</dbReference>
<evidence type="ECO:0000256" key="2">
    <source>
        <dbReference type="ARBA" id="ARBA00022980"/>
    </source>
</evidence>
<dbReference type="InterPro" id="IPR038584">
    <property type="entry name" value="Ribosomal_bL33_sf"/>
</dbReference>
<dbReference type="NCBIfam" id="NF001764">
    <property type="entry name" value="PRK00504.1"/>
    <property type="match status" value="1"/>
</dbReference>
<name>A0AAW1R4B5_9CHLO</name>
<dbReference type="GO" id="GO:0005737">
    <property type="term" value="C:cytoplasm"/>
    <property type="evidence" value="ECO:0007669"/>
    <property type="project" value="UniProtKB-ARBA"/>
</dbReference>
<accession>A0AAW1R4B5</accession>
<dbReference type="AlphaFoldDB" id="A0AAW1R4B5"/>
<sequence length="93" mass="10547">MQLTTSFTGSRLSAQVVQAARPSTTAPRQVTTCMAKKKGVRCIVTLECTEARAEGATPSRYTTQKNRKNSPDRLEIKKYNKYLRRMTVHKEIK</sequence>